<dbReference type="PRINTS" id="PR01576">
    <property type="entry name" value="PDEFORMYLASE"/>
</dbReference>
<comment type="caution">
    <text evidence="5">The sequence shown here is derived from an EMBL/GenBank/DDBJ whole genome shotgun (WGS) entry which is preliminary data.</text>
</comment>
<organism evidence="5 6">
    <name type="scientific">Flectobacillus roseus</name>
    <dbReference type="NCBI Taxonomy" id="502259"/>
    <lineage>
        <taxon>Bacteria</taxon>
        <taxon>Pseudomonadati</taxon>
        <taxon>Bacteroidota</taxon>
        <taxon>Cytophagia</taxon>
        <taxon>Cytophagales</taxon>
        <taxon>Flectobacillaceae</taxon>
        <taxon>Flectobacillus</taxon>
    </lineage>
</organism>
<dbReference type="PANTHER" id="PTHR10458:SF22">
    <property type="entry name" value="PEPTIDE DEFORMYLASE"/>
    <property type="match status" value="1"/>
</dbReference>
<evidence type="ECO:0000256" key="4">
    <source>
        <dbReference type="HAMAP-Rule" id="MF_00163"/>
    </source>
</evidence>
<proteinExistence type="inferred from homology"/>
<evidence type="ECO:0000313" key="6">
    <source>
        <dbReference type="Proteomes" id="UP001236507"/>
    </source>
</evidence>
<dbReference type="Pfam" id="PF01327">
    <property type="entry name" value="Pep_deformylase"/>
    <property type="match status" value="1"/>
</dbReference>
<dbReference type="HAMAP" id="MF_00163">
    <property type="entry name" value="Pep_deformylase"/>
    <property type="match status" value="1"/>
</dbReference>
<dbReference type="EC" id="3.5.1.88" evidence="4"/>
<feature type="binding site" evidence="4">
    <location>
        <position position="108"/>
    </location>
    <ligand>
        <name>Fe cation</name>
        <dbReference type="ChEBI" id="CHEBI:24875"/>
    </ligand>
</feature>
<dbReference type="PANTHER" id="PTHR10458">
    <property type="entry name" value="PEPTIDE DEFORMYLASE"/>
    <property type="match status" value="1"/>
</dbReference>
<comment type="similarity">
    <text evidence="1 4">Belongs to the polypeptide deformylase family.</text>
</comment>
<dbReference type="EMBL" id="JASHIF010000009">
    <property type="protein sequence ID" value="MDI9859762.1"/>
    <property type="molecule type" value="Genomic_DNA"/>
</dbReference>
<evidence type="ECO:0000256" key="1">
    <source>
        <dbReference type="ARBA" id="ARBA00010759"/>
    </source>
</evidence>
<keyword evidence="4" id="KW-0648">Protein biosynthesis</keyword>
<reference evidence="5 6" key="1">
    <citation type="submission" date="2023-05" db="EMBL/GenBank/DDBJ databases">
        <title>Novel species of genus Flectobacillus isolated from stream in China.</title>
        <authorList>
            <person name="Lu H."/>
        </authorList>
    </citation>
    <scope>NUCLEOTIDE SEQUENCE [LARGE SCALE GENOMIC DNA]</scope>
    <source>
        <strain evidence="5 6">KCTC 42575</strain>
    </source>
</reference>
<keyword evidence="4" id="KW-0408">Iron</keyword>
<feature type="binding site" evidence="4">
    <location>
        <position position="150"/>
    </location>
    <ligand>
        <name>Fe cation</name>
        <dbReference type="ChEBI" id="CHEBI:24875"/>
    </ligand>
</feature>
<feature type="binding site" evidence="4">
    <location>
        <position position="154"/>
    </location>
    <ligand>
        <name>Fe cation</name>
        <dbReference type="ChEBI" id="CHEBI:24875"/>
    </ligand>
</feature>
<gene>
    <name evidence="4" type="primary">def</name>
    <name evidence="5" type="ORF">QM524_11130</name>
</gene>
<comment type="function">
    <text evidence="4">Removes the formyl group from the N-terminal Met of newly synthesized proteins. Requires at least a dipeptide for an efficient rate of reaction. N-terminal L-methionine is a prerequisite for activity but the enzyme has broad specificity at other positions.</text>
</comment>
<dbReference type="SUPFAM" id="SSF56420">
    <property type="entry name" value="Peptide deformylase"/>
    <property type="match status" value="1"/>
</dbReference>
<dbReference type="CDD" id="cd00487">
    <property type="entry name" value="Pep_deformylase"/>
    <property type="match status" value="1"/>
</dbReference>
<feature type="active site" evidence="4">
    <location>
        <position position="151"/>
    </location>
</feature>
<evidence type="ECO:0000256" key="3">
    <source>
        <dbReference type="ARBA" id="ARBA00022801"/>
    </source>
</evidence>
<dbReference type="Proteomes" id="UP001236507">
    <property type="component" value="Unassembled WGS sequence"/>
</dbReference>
<keyword evidence="6" id="KW-1185">Reference proteome</keyword>
<accession>A0ABT6Y858</accession>
<dbReference type="PIRSF" id="PIRSF004749">
    <property type="entry name" value="Pep_def"/>
    <property type="match status" value="1"/>
</dbReference>
<evidence type="ECO:0000313" key="5">
    <source>
        <dbReference type="EMBL" id="MDI9859762.1"/>
    </source>
</evidence>
<comment type="cofactor">
    <cofactor evidence="4">
        <name>Fe(2+)</name>
        <dbReference type="ChEBI" id="CHEBI:29033"/>
    </cofactor>
    <text evidence="4">Binds 1 Fe(2+) ion.</text>
</comment>
<evidence type="ECO:0000256" key="2">
    <source>
        <dbReference type="ARBA" id="ARBA00022723"/>
    </source>
</evidence>
<dbReference type="InterPro" id="IPR036821">
    <property type="entry name" value="Peptide_deformylase_sf"/>
</dbReference>
<dbReference type="InterPro" id="IPR023635">
    <property type="entry name" value="Peptide_deformylase"/>
</dbReference>
<keyword evidence="3 4" id="KW-0378">Hydrolase</keyword>
<dbReference type="Gene3D" id="3.90.45.10">
    <property type="entry name" value="Peptide deformylase"/>
    <property type="match status" value="1"/>
</dbReference>
<sequence>MIQPIYVYDQQILEQPCPDVPHNSPILTNLIIDLWDTMRNAQGCGLSAPQIGVSYSVFIIDSKSVFQSIGTAFRHKYYEPDDKGITETFINAKLLQTSSEIWTAKEGCLSLPSLVRDVSRPWKIKISYLNQNLEKQECEFTGLTARMILHELDHINGVLLLAHLLPFSQKMLYFKLKSIKNGKVKVTYPTMKKQKLVA</sequence>
<dbReference type="RefSeq" id="WP_283344642.1">
    <property type="nucleotide sequence ID" value="NZ_JASHIF010000009.1"/>
</dbReference>
<comment type="catalytic activity">
    <reaction evidence="4">
        <text>N-terminal N-formyl-L-methionyl-[peptide] + H2O = N-terminal L-methionyl-[peptide] + formate</text>
        <dbReference type="Rhea" id="RHEA:24420"/>
        <dbReference type="Rhea" id="RHEA-COMP:10639"/>
        <dbReference type="Rhea" id="RHEA-COMP:10640"/>
        <dbReference type="ChEBI" id="CHEBI:15377"/>
        <dbReference type="ChEBI" id="CHEBI:15740"/>
        <dbReference type="ChEBI" id="CHEBI:49298"/>
        <dbReference type="ChEBI" id="CHEBI:64731"/>
        <dbReference type="EC" id="3.5.1.88"/>
    </reaction>
</comment>
<keyword evidence="2 4" id="KW-0479">Metal-binding</keyword>
<protein>
    <recommendedName>
        <fullName evidence="4">Peptide deformylase</fullName>
        <shortName evidence="4">PDF</shortName>
        <ecNumber evidence="4">3.5.1.88</ecNumber>
    </recommendedName>
    <alternativeName>
        <fullName evidence="4">Polypeptide deformylase</fullName>
    </alternativeName>
</protein>
<dbReference type="NCBIfam" id="NF001159">
    <property type="entry name" value="PRK00150.1-3"/>
    <property type="match status" value="1"/>
</dbReference>
<name>A0ABT6Y858_9BACT</name>